<evidence type="ECO:0000313" key="6">
    <source>
        <dbReference type="EMBL" id="KAK7879745.1"/>
    </source>
</evidence>
<evidence type="ECO:0000256" key="2">
    <source>
        <dbReference type="SAM" id="MobiDB-lite"/>
    </source>
</evidence>
<keyword evidence="3" id="KW-0472">Membrane</keyword>
<feature type="signal peptide" evidence="4">
    <location>
        <begin position="1"/>
        <end position="18"/>
    </location>
</feature>
<dbReference type="InterPro" id="IPR001304">
    <property type="entry name" value="C-type_lectin-like"/>
</dbReference>
<dbReference type="InterPro" id="IPR016186">
    <property type="entry name" value="C-type_lectin-like/link_sf"/>
</dbReference>
<keyword evidence="1" id="KW-1015">Disulfide bond</keyword>
<evidence type="ECO:0000259" key="5">
    <source>
        <dbReference type="PROSITE" id="PS50041"/>
    </source>
</evidence>
<protein>
    <recommendedName>
        <fullName evidence="5">C-type lectin domain-containing protein</fullName>
    </recommendedName>
</protein>
<keyword evidence="3" id="KW-1133">Transmembrane helix</keyword>
<dbReference type="SUPFAM" id="SSF56436">
    <property type="entry name" value="C-type lectin-like"/>
    <property type="match status" value="2"/>
</dbReference>
<dbReference type="InterPro" id="IPR016187">
    <property type="entry name" value="CTDL_fold"/>
</dbReference>
<feature type="region of interest" description="Disordered" evidence="2">
    <location>
        <begin position="242"/>
        <end position="307"/>
    </location>
</feature>
<dbReference type="AlphaFoldDB" id="A0AAW0MGY4"/>
<dbReference type="Pfam" id="PF00059">
    <property type="entry name" value="Lectin_C"/>
    <property type="match status" value="2"/>
</dbReference>
<organism evidence="6 7">
    <name type="scientific">Mugilogobius chulae</name>
    <name type="common">yellowstripe goby</name>
    <dbReference type="NCBI Taxonomy" id="88201"/>
    <lineage>
        <taxon>Eukaryota</taxon>
        <taxon>Metazoa</taxon>
        <taxon>Chordata</taxon>
        <taxon>Craniata</taxon>
        <taxon>Vertebrata</taxon>
        <taxon>Euteleostomi</taxon>
        <taxon>Actinopterygii</taxon>
        <taxon>Neopterygii</taxon>
        <taxon>Teleostei</taxon>
        <taxon>Neoteleostei</taxon>
        <taxon>Acanthomorphata</taxon>
        <taxon>Gobiaria</taxon>
        <taxon>Gobiiformes</taxon>
        <taxon>Gobioidei</taxon>
        <taxon>Gobiidae</taxon>
        <taxon>Gobionellinae</taxon>
        <taxon>Mugilogobius</taxon>
    </lineage>
</organism>
<sequence>MDTSLSLLILSLCTTTVSQKHGYHFVNLNKTWSEAQTYCRDIYTDLATLSDQTEAERVCESECPVSGAWIGLHRPGTNSNRTWHGSQPALEHQENKQVWYNVITDKEPDNRSANTPVLVRLGKTRLEALYFCREHHIDLDLFRDSWVWSDGNNSSFRNWEASENVLSGDWNQTTPQCTRLSEQKRWKSEDCNEQRPFICYALPGSEPKYLLWLLLLIPVVTVMTSVLLVRISKKKRTQNDDEANIIGSTTEYENTRPAPKTKTARGPCPPPREAEHSRPLPLRDVAATYQNSEDTTGPDHLYHTPSF</sequence>
<evidence type="ECO:0000256" key="1">
    <source>
        <dbReference type="ARBA" id="ARBA00023157"/>
    </source>
</evidence>
<evidence type="ECO:0000256" key="4">
    <source>
        <dbReference type="SAM" id="SignalP"/>
    </source>
</evidence>
<dbReference type="PANTHER" id="PTHR45784:SF3">
    <property type="entry name" value="C-TYPE LECTIN DOMAIN FAMILY 4 MEMBER K-LIKE-RELATED"/>
    <property type="match status" value="1"/>
</dbReference>
<proteinExistence type="predicted"/>
<dbReference type="Proteomes" id="UP001460270">
    <property type="component" value="Unassembled WGS sequence"/>
</dbReference>
<reference evidence="7" key="1">
    <citation type="submission" date="2024-04" db="EMBL/GenBank/DDBJ databases">
        <title>Salinicola lusitanus LLJ914,a marine bacterium isolated from the Okinawa Trough.</title>
        <authorList>
            <person name="Li J."/>
        </authorList>
    </citation>
    <scope>NUCLEOTIDE SEQUENCE [LARGE SCALE GENOMIC DNA]</scope>
</reference>
<feature type="chain" id="PRO_5043911926" description="C-type lectin domain-containing protein" evidence="4">
    <location>
        <begin position="19"/>
        <end position="307"/>
    </location>
</feature>
<keyword evidence="4" id="KW-0732">Signal</keyword>
<name>A0AAW0MGY4_9GOBI</name>
<dbReference type="PROSITE" id="PS50041">
    <property type="entry name" value="C_TYPE_LECTIN_2"/>
    <property type="match status" value="1"/>
</dbReference>
<evidence type="ECO:0000313" key="7">
    <source>
        <dbReference type="Proteomes" id="UP001460270"/>
    </source>
</evidence>
<keyword evidence="3" id="KW-0812">Transmembrane</keyword>
<gene>
    <name evidence="6" type="ORF">WMY93_030672</name>
</gene>
<dbReference type="PROSITE" id="PS00615">
    <property type="entry name" value="C_TYPE_LECTIN_1"/>
    <property type="match status" value="1"/>
</dbReference>
<dbReference type="Gene3D" id="3.10.100.10">
    <property type="entry name" value="Mannose-Binding Protein A, subunit A"/>
    <property type="match status" value="2"/>
</dbReference>
<feature type="transmembrane region" description="Helical" evidence="3">
    <location>
        <begin position="209"/>
        <end position="229"/>
    </location>
</feature>
<keyword evidence="7" id="KW-1185">Reference proteome</keyword>
<dbReference type="SMART" id="SM00034">
    <property type="entry name" value="CLECT"/>
    <property type="match status" value="1"/>
</dbReference>
<comment type="caution">
    <text evidence="6">The sequence shown here is derived from an EMBL/GenBank/DDBJ whole genome shotgun (WGS) entry which is preliminary data.</text>
</comment>
<accession>A0AAW0MGY4</accession>
<evidence type="ECO:0000256" key="3">
    <source>
        <dbReference type="SAM" id="Phobius"/>
    </source>
</evidence>
<dbReference type="InterPro" id="IPR018378">
    <property type="entry name" value="C-type_lectin_CS"/>
</dbReference>
<dbReference type="EMBL" id="JBBPFD010000207">
    <property type="protein sequence ID" value="KAK7879745.1"/>
    <property type="molecule type" value="Genomic_DNA"/>
</dbReference>
<feature type="domain" description="C-type lectin" evidence="5">
    <location>
        <begin position="18"/>
        <end position="200"/>
    </location>
</feature>
<dbReference type="PANTHER" id="PTHR45784">
    <property type="entry name" value="C-TYPE LECTIN DOMAIN FAMILY 20 MEMBER A-RELATED"/>
    <property type="match status" value="1"/>
</dbReference>